<sequence length="492" mass="54963">MPYFYYIAMFTRNVHIIQNTFFLSLMGMVCFVITRPYDALDPVFKKHYLVEEQRSIAYVKDYISLKKFEMNQPGAFDKILPYYTSMVYVDSATQQLFTYIDTIHRPIKADSLQTKIERYASELLATIPQDSSAFSPYLFEIRNTPSQKSRDGKWLNCLLRGQSYSNKELIILALRSDIYAAEKIVVRRLVELSHARCLRYDTVFVLTASPKQLWNIGDKVTNYLAPAILNRYDGLVSFHCDGKPIPGKRGMAVWNNTTKEPGDYTVHGYIAHNSEERFIWDTLPWSFQYRVVAKGISLVHGAGQTCYRQGSHPITVSIPGYTPDKIRLRAKGANFINNGNGHWSFTLTDKHCDNIIVYADAIDSRGHTSTVHAAKFPVINMPALAIGIDGTTASTINAPDLLHRHQLTVLTEQGEPSPDLAVAGYKLCIINANNKLLGDYTIAGNKLDGNSSAITAACKELSAGAHLYITDVLVKDNAGEVLPASSLGIAVQ</sequence>
<dbReference type="EMBL" id="PPSL01000003">
    <property type="protein sequence ID" value="PQJ10523.1"/>
    <property type="molecule type" value="Genomic_DNA"/>
</dbReference>
<evidence type="ECO:0000313" key="2">
    <source>
        <dbReference type="EMBL" id="PQJ10523.1"/>
    </source>
</evidence>
<proteinExistence type="predicted"/>
<dbReference type="AlphaFoldDB" id="A0A2S7SUF0"/>
<organism evidence="2 3">
    <name type="scientific">Flavipsychrobacter stenotrophus</name>
    <dbReference type="NCBI Taxonomy" id="2077091"/>
    <lineage>
        <taxon>Bacteria</taxon>
        <taxon>Pseudomonadati</taxon>
        <taxon>Bacteroidota</taxon>
        <taxon>Chitinophagia</taxon>
        <taxon>Chitinophagales</taxon>
        <taxon>Chitinophagaceae</taxon>
        <taxon>Flavipsychrobacter</taxon>
    </lineage>
</organism>
<accession>A0A2S7SUF0</accession>
<name>A0A2S7SUF0_9BACT</name>
<keyword evidence="1" id="KW-1133">Transmembrane helix</keyword>
<reference evidence="2 3" key="1">
    <citation type="submission" date="2018-01" db="EMBL/GenBank/DDBJ databases">
        <title>A novel member of the phylum Bacteroidetes isolated from glacier ice.</title>
        <authorList>
            <person name="Liu Q."/>
            <person name="Xin Y.-H."/>
        </authorList>
    </citation>
    <scope>NUCLEOTIDE SEQUENCE [LARGE SCALE GENOMIC DNA]</scope>
    <source>
        <strain evidence="2 3">RB1R16</strain>
    </source>
</reference>
<evidence type="ECO:0000313" key="3">
    <source>
        <dbReference type="Proteomes" id="UP000239872"/>
    </source>
</evidence>
<evidence type="ECO:0008006" key="4">
    <source>
        <dbReference type="Google" id="ProtNLM"/>
    </source>
</evidence>
<dbReference type="Proteomes" id="UP000239872">
    <property type="component" value="Unassembled WGS sequence"/>
</dbReference>
<gene>
    <name evidence="2" type="ORF">CJD36_011145</name>
</gene>
<dbReference type="OrthoDB" id="1490890at2"/>
<keyword evidence="1" id="KW-0472">Membrane</keyword>
<protein>
    <recommendedName>
        <fullName evidence="4">Gliding motility-associated protein GldM C-terminal domain-containing protein</fullName>
    </recommendedName>
</protein>
<dbReference type="RefSeq" id="WP_105039251.1">
    <property type="nucleotide sequence ID" value="NZ_PPSL01000003.1"/>
</dbReference>
<feature type="transmembrane region" description="Helical" evidence="1">
    <location>
        <begin position="20"/>
        <end position="37"/>
    </location>
</feature>
<evidence type="ECO:0000256" key="1">
    <source>
        <dbReference type="SAM" id="Phobius"/>
    </source>
</evidence>
<keyword evidence="3" id="KW-1185">Reference proteome</keyword>
<comment type="caution">
    <text evidence="2">The sequence shown here is derived from an EMBL/GenBank/DDBJ whole genome shotgun (WGS) entry which is preliminary data.</text>
</comment>
<keyword evidence="1" id="KW-0812">Transmembrane</keyword>